<proteinExistence type="predicted"/>
<protein>
    <submittedName>
        <fullName evidence="1">Jg14403 protein</fullName>
    </submittedName>
</protein>
<evidence type="ECO:0000313" key="2">
    <source>
        <dbReference type="Proteomes" id="UP000838756"/>
    </source>
</evidence>
<name>A0A8S4RWK1_9NEOP</name>
<evidence type="ECO:0000313" key="1">
    <source>
        <dbReference type="EMBL" id="CAH2243107.1"/>
    </source>
</evidence>
<sequence>MSKYYPVPLAAHSHATTELSRRAPITTNIPTDLRGTVSGLLTGSTSLSGGRKHTTDLPRCRSPLVTVTFSQSRPRCSGSNGFYTEDQTVPPSDPPVVAAALQPLERAIELNSYPEPPTGLRRRLRVCLFT</sequence>
<dbReference type="Proteomes" id="UP000838756">
    <property type="component" value="Unassembled WGS sequence"/>
</dbReference>
<dbReference type="AlphaFoldDB" id="A0A8S4RWK1"/>
<reference evidence="1" key="1">
    <citation type="submission" date="2022-03" db="EMBL/GenBank/DDBJ databases">
        <authorList>
            <person name="Lindestad O."/>
        </authorList>
    </citation>
    <scope>NUCLEOTIDE SEQUENCE</scope>
</reference>
<gene>
    <name evidence="1" type="primary">jg14403</name>
    <name evidence="1" type="ORF">PAEG_LOCUS19311</name>
</gene>
<comment type="caution">
    <text evidence="1">The sequence shown here is derived from an EMBL/GenBank/DDBJ whole genome shotgun (WGS) entry which is preliminary data.</text>
</comment>
<dbReference type="EMBL" id="CAKXAJ010025717">
    <property type="protein sequence ID" value="CAH2243107.1"/>
    <property type="molecule type" value="Genomic_DNA"/>
</dbReference>
<accession>A0A8S4RWK1</accession>
<keyword evidence="2" id="KW-1185">Reference proteome</keyword>
<organism evidence="1 2">
    <name type="scientific">Pararge aegeria aegeria</name>
    <dbReference type="NCBI Taxonomy" id="348720"/>
    <lineage>
        <taxon>Eukaryota</taxon>
        <taxon>Metazoa</taxon>
        <taxon>Ecdysozoa</taxon>
        <taxon>Arthropoda</taxon>
        <taxon>Hexapoda</taxon>
        <taxon>Insecta</taxon>
        <taxon>Pterygota</taxon>
        <taxon>Neoptera</taxon>
        <taxon>Endopterygota</taxon>
        <taxon>Lepidoptera</taxon>
        <taxon>Glossata</taxon>
        <taxon>Ditrysia</taxon>
        <taxon>Papilionoidea</taxon>
        <taxon>Nymphalidae</taxon>
        <taxon>Satyrinae</taxon>
        <taxon>Satyrini</taxon>
        <taxon>Parargina</taxon>
        <taxon>Pararge</taxon>
    </lineage>
</organism>